<dbReference type="InterPro" id="IPR036735">
    <property type="entry name" value="NGN_dom_sf"/>
</dbReference>
<dbReference type="AlphaFoldDB" id="W4LEW4"/>
<dbReference type="InterPro" id="IPR008991">
    <property type="entry name" value="Translation_prot_SH3-like_sf"/>
</dbReference>
<dbReference type="EMBL" id="AZHW01000864">
    <property type="protein sequence ID" value="ETW95861.1"/>
    <property type="molecule type" value="Genomic_DNA"/>
</dbReference>
<dbReference type="Pfam" id="PF02357">
    <property type="entry name" value="NusG"/>
    <property type="match status" value="1"/>
</dbReference>
<organism evidence="5 6">
    <name type="scientific">Entotheonella factor</name>
    <dbReference type="NCBI Taxonomy" id="1429438"/>
    <lineage>
        <taxon>Bacteria</taxon>
        <taxon>Pseudomonadati</taxon>
        <taxon>Nitrospinota/Tectimicrobiota group</taxon>
        <taxon>Candidatus Tectimicrobiota</taxon>
        <taxon>Candidatus Entotheonellia</taxon>
        <taxon>Candidatus Entotheonellales</taxon>
        <taxon>Candidatus Entotheonellaceae</taxon>
        <taxon>Candidatus Entotheonella</taxon>
    </lineage>
</organism>
<name>W4LEW4_ENTF1</name>
<dbReference type="InterPro" id="IPR043425">
    <property type="entry name" value="NusG-like"/>
</dbReference>
<gene>
    <name evidence="5" type="ORF">ETSY1_28890</name>
</gene>
<keyword evidence="2" id="KW-0805">Transcription regulation</keyword>
<evidence type="ECO:0000256" key="2">
    <source>
        <dbReference type="ARBA" id="ARBA00023015"/>
    </source>
</evidence>
<dbReference type="Gene3D" id="3.30.70.940">
    <property type="entry name" value="NusG, N-terminal domain"/>
    <property type="match status" value="1"/>
</dbReference>
<reference evidence="5 6" key="1">
    <citation type="journal article" date="2014" name="Nature">
        <title>An environmental bacterial taxon with a large and distinct metabolic repertoire.</title>
        <authorList>
            <person name="Wilson M.C."/>
            <person name="Mori T."/>
            <person name="Ruckert C."/>
            <person name="Uria A.R."/>
            <person name="Helf M.J."/>
            <person name="Takada K."/>
            <person name="Gernert C."/>
            <person name="Steffens U.A."/>
            <person name="Heycke N."/>
            <person name="Schmitt S."/>
            <person name="Rinke C."/>
            <person name="Helfrich E.J."/>
            <person name="Brachmann A.O."/>
            <person name="Gurgui C."/>
            <person name="Wakimoto T."/>
            <person name="Kracht M."/>
            <person name="Crusemann M."/>
            <person name="Hentschel U."/>
            <person name="Abe I."/>
            <person name="Matsunaga S."/>
            <person name="Kalinowski J."/>
            <person name="Takeyama H."/>
            <person name="Piel J."/>
        </authorList>
    </citation>
    <scope>NUCLEOTIDE SEQUENCE [LARGE SCALE GENOMIC DNA]</scope>
    <source>
        <strain evidence="6">TSY1</strain>
    </source>
</reference>
<proteinExistence type="predicted"/>
<evidence type="ECO:0000256" key="1">
    <source>
        <dbReference type="ARBA" id="ARBA00022814"/>
    </source>
</evidence>
<accession>W4LEW4</accession>
<dbReference type="NCBIfam" id="NF033644">
    <property type="entry name" value="antiterm_UpxY"/>
    <property type="match status" value="1"/>
</dbReference>
<dbReference type="GO" id="GO:0031564">
    <property type="term" value="P:transcription antitermination"/>
    <property type="evidence" value="ECO:0007669"/>
    <property type="project" value="UniProtKB-KW"/>
</dbReference>
<evidence type="ECO:0000313" key="5">
    <source>
        <dbReference type="EMBL" id="ETW95861.1"/>
    </source>
</evidence>
<evidence type="ECO:0000256" key="3">
    <source>
        <dbReference type="ARBA" id="ARBA00023163"/>
    </source>
</evidence>
<protein>
    <recommendedName>
        <fullName evidence="4">NusG-like N-terminal domain-containing protein</fullName>
    </recommendedName>
</protein>
<dbReference type="PANTHER" id="PTHR30265">
    <property type="entry name" value="RHO-INTERACTING TRANSCRIPTION TERMINATION FACTOR NUSG"/>
    <property type="match status" value="1"/>
</dbReference>
<dbReference type="PANTHER" id="PTHR30265:SF4">
    <property type="entry name" value="KOW MOTIF FAMILY PROTEIN, EXPRESSED"/>
    <property type="match status" value="1"/>
</dbReference>
<dbReference type="GO" id="GO:0006354">
    <property type="term" value="P:DNA-templated transcription elongation"/>
    <property type="evidence" value="ECO:0007669"/>
    <property type="project" value="InterPro"/>
</dbReference>
<dbReference type="CDD" id="cd09893">
    <property type="entry name" value="NGN_SP_TaA"/>
    <property type="match status" value="1"/>
</dbReference>
<evidence type="ECO:0000259" key="4">
    <source>
        <dbReference type="Pfam" id="PF02357"/>
    </source>
</evidence>
<dbReference type="SUPFAM" id="SSF50104">
    <property type="entry name" value="Translation proteins SH3-like domain"/>
    <property type="match status" value="1"/>
</dbReference>
<evidence type="ECO:0000313" key="6">
    <source>
        <dbReference type="Proteomes" id="UP000019141"/>
    </source>
</evidence>
<keyword evidence="6" id="KW-1185">Reference proteome</keyword>
<dbReference type="InterPro" id="IPR006645">
    <property type="entry name" value="NGN-like_dom"/>
</dbReference>
<comment type="caution">
    <text evidence="5">The sequence shown here is derived from an EMBL/GenBank/DDBJ whole genome shotgun (WGS) entry which is preliminary data.</text>
</comment>
<dbReference type="SUPFAM" id="SSF82679">
    <property type="entry name" value="N-utilization substance G protein NusG, N-terminal domain"/>
    <property type="match status" value="1"/>
</dbReference>
<feature type="domain" description="NusG-like N-terminal" evidence="4">
    <location>
        <begin position="24"/>
        <end position="115"/>
    </location>
</feature>
<keyword evidence="3" id="KW-0804">Transcription</keyword>
<sequence>MTKGEDLVLNDTYTDLERSTESLWYAIHTRSRHEKVVRDQFAAKEITHLLPLHHKRSKWKDRIKVIEVPLFGGYIFANFALQNKLQVLQTVGVVRLVGLNGTAEPVPEEQIETIRKMVEHDLPYDPHPYLKEGMFVRVVRGPLQGAEGMLVEKKKNYRFVISIDLIQKAVAVDIDSADVEPVR</sequence>
<dbReference type="Proteomes" id="UP000019141">
    <property type="component" value="Unassembled WGS sequence"/>
</dbReference>
<dbReference type="HOGENOM" id="CLU_067287_5_1_7"/>
<keyword evidence="1" id="KW-0889">Transcription antitermination</keyword>